<dbReference type="PANTHER" id="PTHR30477">
    <property type="entry name" value="ABC-TRANSPORTER METAL-BINDING PROTEIN"/>
    <property type="match status" value="1"/>
</dbReference>
<evidence type="ECO:0000256" key="1">
    <source>
        <dbReference type="ARBA" id="ARBA00004141"/>
    </source>
</evidence>
<dbReference type="EMBL" id="JBEUWX010000002">
    <property type="protein sequence ID" value="MFA9949440.1"/>
    <property type="molecule type" value="Genomic_DNA"/>
</dbReference>
<dbReference type="RefSeq" id="WP_418890569.1">
    <property type="nucleotide sequence ID" value="NZ_JBEUWX010000002.1"/>
</dbReference>
<evidence type="ECO:0000256" key="6">
    <source>
        <dbReference type="RuleBase" id="RU003943"/>
    </source>
</evidence>
<keyword evidence="4 7" id="KW-1133">Transmembrane helix</keyword>
<feature type="transmembrane region" description="Helical" evidence="7">
    <location>
        <begin position="48"/>
        <end position="81"/>
    </location>
</feature>
<dbReference type="InterPro" id="IPR037294">
    <property type="entry name" value="ABC_BtuC-like"/>
</dbReference>
<organism evidence="8 9">
    <name type="scientific">Dentiradicibacter hellwigii</name>
    <dbReference type="NCBI Taxonomy" id="3149053"/>
    <lineage>
        <taxon>Bacteria</taxon>
        <taxon>Pseudomonadati</taxon>
        <taxon>Pseudomonadota</taxon>
        <taxon>Betaproteobacteria</taxon>
        <taxon>Rhodocyclales</taxon>
        <taxon>Rhodocyclaceae</taxon>
        <taxon>Dentiradicibacter</taxon>
    </lineage>
</organism>
<evidence type="ECO:0000256" key="7">
    <source>
        <dbReference type="SAM" id="Phobius"/>
    </source>
</evidence>
<name>A0ABV4UEG3_9RHOO</name>
<dbReference type="PANTHER" id="PTHR30477:SF24">
    <property type="entry name" value="IRON TRANSPORT SYSTEM MEMBRANE PROTEIN HI_0359-RELATED"/>
    <property type="match status" value="1"/>
</dbReference>
<feature type="transmembrane region" description="Helical" evidence="7">
    <location>
        <begin position="217"/>
        <end position="238"/>
    </location>
</feature>
<evidence type="ECO:0000256" key="2">
    <source>
        <dbReference type="ARBA" id="ARBA00008034"/>
    </source>
</evidence>
<dbReference type="Proteomes" id="UP001574673">
    <property type="component" value="Unassembled WGS sequence"/>
</dbReference>
<dbReference type="SUPFAM" id="SSF81345">
    <property type="entry name" value="ABC transporter involved in vitamin B12 uptake, BtuC"/>
    <property type="match status" value="1"/>
</dbReference>
<dbReference type="InterPro" id="IPR001626">
    <property type="entry name" value="ABC_TroCD"/>
</dbReference>
<gene>
    <name evidence="8" type="ORF">ABCS64_03705</name>
</gene>
<comment type="caution">
    <text evidence="8">The sequence shown here is derived from an EMBL/GenBank/DDBJ whole genome shotgun (WGS) entry which is preliminary data.</text>
</comment>
<comment type="subcellular location">
    <subcellularLocation>
        <location evidence="6">Cell membrane</location>
        <topology evidence="6">Multi-pass membrane protein</topology>
    </subcellularLocation>
    <subcellularLocation>
        <location evidence="1">Membrane</location>
        <topology evidence="1">Multi-pass membrane protein</topology>
    </subcellularLocation>
</comment>
<protein>
    <submittedName>
        <fullName evidence="8">Metal ABC transporter permease</fullName>
    </submittedName>
</protein>
<proteinExistence type="inferred from homology"/>
<evidence type="ECO:0000256" key="5">
    <source>
        <dbReference type="ARBA" id="ARBA00023136"/>
    </source>
</evidence>
<sequence>MSGWLEAFNYPFMQQALWVALLLGLTCAMLSCFLVLKGWALMGDAISHAILPGIVIAAIFGWPLALGAFCAALVCALTTGWLEYRSVLKSDTLLGIVFSGMFAAGIILFQKADSGQHLTHILFGNLLGMQPGQRWQVLWICLTVLIVLALKWRDFMLFVFDAAHARLSGLSVPFLYVGLLALLALTAVGAMQAVGVVLAVAMLIAPGISAQLVVSRFHHMLIVAALLSMCATYAGVLISFRLDASTGACIVLCQAAGFFLMLLLHYGMHYRKTRMPSHA</sequence>
<feature type="transmembrane region" description="Helical" evidence="7">
    <location>
        <begin position="172"/>
        <end position="205"/>
    </location>
</feature>
<evidence type="ECO:0000313" key="9">
    <source>
        <dbReference type="Proteomes" id="UP001574673"/>
    </source>
</evidence>
<keyword evidence="9" id="KW-1185">Reference proteome</keyword>
<evidence type="ECO:0000313" key="8">
    <source>
        <dbReference type="EMBL" id="MFA9949440.1"/>
    </source>
</evidence>
<feature type="transmembrane region" description="Helical" evidence="7">
    <location>
        <begin position="93"/>
        <end position="109"/>
    </location>
</feature>
<feature type="transmembrane region" description="Helical" evidence="7">
    <location>
        <begin position="16"/>
        <end position="36"/>
    </location>
</feature>
<accession>A0ABV4UEG3</accession>
<evidence type="ECO:0000256" key="3">
    <source>
        <dbReference type="ARBA" id="ARBA00022692"/>
    </source>
</evidence>
<evidence type="ECO:0000256" key="4">
    <source>
        <dbReference type="ARBA" id="ARBA00022989"/>
    </source>
</evidence>
<reference evidence="9" key="1">
    <citation type="submission" date="2024-06" db="EMBL/GenBank/DDBJ databases">
        <title>Radixoralia hellwigii gen. nov., sp nov., isolated from a root canal in the human oral cavity.</title>
        <authorList>
            <person name="Bartsch S."/>
            <person name="Wittmer A."/>
            <person name="Schulz A.-K."/>
            <person name="Neumann-Schaal M."/>
            <person name="Wolf J."/>
            <person name="Gronow S."/>
            <person name="Tennert C."/>
            <person name="Haecker G."/>
            <person name="Cieplik F."/>
            <person name="Al-Ahmad A."/>
        </authorList>
    </citation>
    <scope>NUCLEOTIDE SEQUENCE [LARGE SCALE GENOMIC DNA]</scope>
    <source>
        <strain evidence="9">Wk13</strain>
    </source>
</reference>
<dbReference type="Gene3D" id="1.10.3470.10">
    <property type="entry name" value="ABC transporter involved in vitamin B12 uptake, BtuC"/>
    <property type="match status" value="1"/>
</dbReference>
<feature type="transmembrane region" description="Helical" evidence="7">
    <location>
        <begin position="135"/>
        <end position="152"/>
    </location>
</feature>
<comment type="similarity">
    <text evidence="2 6">Belongs to the ABC-3 integral membrane protein family.</text>
</comment>
<keyword evidence="3 6" id="KW-0812">Transmembrane</keyword>
<dbReference type="Pfam" id="PF00950">
    <property type="entry name" value="ABC-3"/>
    <property type="match status" value="1"/>
</dbReference>
<feature type="transmembrane region" description="Helical" evidence="7">
    <location>
        <begin position="244"/>
        <end position="266"/>
    </location>
</feature>
<keyword evidence="5 7" id="KW-0472">Membrane</keyword>
<keyword evidence="6" id="KW-0813">Transport</keyword>
<dbReference type="CDD" id="cd06550">
    <property type="entry name" value="TM_ABC_iron-siderophores_like"/>
    <property type="match status" value="1"/>
</dbReference>